<gene>
    <name evidence="2" type="ORF">PIIN_04095</name>
</gene>
<dbReference type="CDD" id="cd22249">
    <property type="entry name" value="UDM1_RNF168_RNF169-like"/>
    <property type="match status" value="1"/>
</dbReference>
<feature type="region of interest" description="Disordered" evidence="1">
    <location>
        <begin position="315"/>
        <end position="349"/>
    </location>
</feature>
<feature type="region of interest" description="Disordered" evidence="1">
    <location>
        <begin position="445"/>
        <end position="593"/>
    </location>
</feature>
<name>G4TFS2_SERID</name>
<feature type="compositionally biased region" description="Low complexity" evidence="1">
    <location>
        <begin position="543"/>
        <end position="564"/>
    </location>
</feature>
<feature type="compositionally biased region" description="Polar residues" evidence="1">
    <location>
        <begin position="323"/>
        <end position="344"/>
    </location>
</feature>
<feature type="compositionally biased region" description="Polar residues" evidence="1">
    <location>
        <begin position="501"/>
        <end position="529"/>
    </location>
</feature>
<organism evidence="2 3">
    <name type="scientific">Serendipita indica (strain DSM 11827)</name>
    <name type="common">Root endophyte fungus</name>
    <name type="synonym">Piriformospora indica</name>
    <dbReference type="NCBI Taxonomy" id="1109443"/>
    <lineage>
        <taxon>Eukaryota</taxon>
        <taxon>Fungi</taxon>
        <taxon>Dikarya</taxon>
        <taxon>Basidiomycota</taxon>
        <taxon>Agaricomycotina</taxon>
        <taxon>Agaricomycetes</taxon>
        <taxon>Sebacinales</taxon>
        <taxon>Serendipitaceae</taxon>
        <taxon>Serendipita</taxon>
    </lineage>
</organism>
<evidence type="ECO:0000256" key="1">
    <source>
        <dbReference type="SAM" id="MobiDB-lite"/>
    </source>
</evidence>
<protein>
    <submittedName>
        <fullName evidence="2">Related to kinetoplast-associated protein KAP</fullName>
    </submittedName>
</protein>
<feature type="compositionally biased region" description="Pro residues" evidence="1">
    <location>
        <begin position="20"/>
        <end position="36"/>
    </location>
</feature>
<accession>G4TFS2</accession>
<dbReference type="EMBL" id="CAFZ01000074">
    <property type="protein sequence ID" value="CCA70156.1"/>
    <property type="molecule type" value="Genomic_DNA"/>
</dbReference>
<dbReference type="OMA" id="MRPHANT"/>
<feature type="region of interest" description="Disordered" evidence="1">
    <location>
        <begin position="808"/>
        <end position="839"/>
    </location>
</feature>
<dbReference type="OrthoDB" id="3269480at2759"/>
<reference evidence="2 3" key="1">
    <citation type="journal article" date="2011" name="PLoS Pathog.">
        <title>Endophytic Life Strategies Decoded by Genome and Transcriptome Analyses of the Mutualistic Root Symbiont Piriformospora indica.</title>
        <authorList>
            <person name="Zuccaro A."/>
            <person name="Lahrmann U."/>
            <person name="Guldener U."/>
            <person name="Langen G."/>
            <person name="Pfiffi S."/>
            <person name="Biedenkopf D."/>
            <person name="Wong P."/>
            <person name="Samans B."/>
            <person name="Grimm C."/>
            <person name="Basiewicz M."/>
            <person name="Murat C."/>
            <person name="Martin F."/>
            <person name="Kogel K.H."/>
        </authorList>
    </citation>
    <scope>NUCLEOTIDE SEQUENCE [LARGE SCALE GENOMIC DNA]</scope>
    <source>
        <strain evidence="2 3">DSM 11827</strain>
    </source>
</reference>
<evidence type="ECO:0000313" key="3">
    <source>
        <dbReference type="Proteomes" id="UP000007148"/>
    </source>
</evidence>
<feature type="compositionally biased region" description="Pro residues" evidence="1">
    <location>
        <begin position="76"/>
        <end position="87"/>
    </location>
</feature>
<comment type="caution">
    <text evidence="2">The sequence shown here is derived from an EMBL/GenBank/DDBJ whole genome shotgun (WGS) entry which is preliminary data.</text>
</comment>
<dbReference type="Proteomes" id="UP000007148">
    <property type="component" value="Unassembled WGS sequence"/>
</dbReference>
<feature type="compositionally biased region" description="Low complexity" evidence="1">
    <location>
        <begin position="808"/>
        <end position="819"/>
    </location>
</feature>
<dbReference type="eggNOG" id="ENOG502SHKY">
    <property type="taxonomic scope" value="Eukaryota"/>
</dbReference>
<keyword evidence="3" id="KW-1185">Reference proteome</keyword>
<feature type="region of interest" description="Disordered" evidence="1">
    <location>
        <begin position="1"/>
        <end position="104"/>
    </location>
</feature>
<dbReference type="InParanoid" id="G4TFS2"/>
<dbReference type="HOGENOM" id="CLU_327344_0_0_1"/>
<sequence>MRQPNPPVQGESSNYYHRLPPIPSNAPPVFHPPPPLLNHHSDGSPKPPVPARPPHPDAFQRPLSAQGLVTGESSPFPVPPPPPPLPPRVGQAVTPPATLGQNPNQGLYVEHALQRPLSQMNLNGTMYPHPTTAFDLQRQGYMRQEEERKLFEEIRLEKERLRMQREELERQQVEIERQKREEENRRLEAERIERERIEAQAREEAERRERELRERWAEEERARRAKWEEEERKRIEEERARWLAEEIEQNKRLQRELEDARLAAEMSLQAERERIAAEEREKRLEEETKAAIAAMEAKEKAEREEARRIREEKDAAMARQMQEESANTTGNANPPTSAHQTPQRVNGDLPLYDDPQAVAVNPISSQTPPPHHLNPPIHAQQSVHAPVHAAHPPPMRPHANTVHAISPPLVHPPPPEHVQRPPMHVNVPGQMNQPMSHLMNQSPIHHPMMGQPEHPPFHAMMPPQLSNQNAGPSQPYRNHFFPSQNEEPPIAHPPVHPNPAQSRPQRTPNKLVRQSNSVGGGNPNRTSYAPNKHHVVAPPGPSHSPSGSGHFTSSPSGSRPSTSTAMERPIGEHDSSPGAGPSTSAVPLSAPMHIPPVVHPPGIQIPSDPLAGILHGFGRPVIRQQPLPAPTPIEDVITLNPEPAPPFYIVAHTWKNLVKFIAGQSATRIEPSPAALAREKRGPPNLRLVLHFVKMPTGDWRIILYMAVQSISPPPEDYPITDTSVVPWLFPAPEPGRPLENLPETQIYSIPTKPLPVLPLSLPHLAPYLNAALAESARSNDSRARLQKLVQASVVATPTSLIRNPFGSAMGSSSSSHGSVHQDHELPGGPIRMVDSSSGGHRKGFITRIFRPKSSSNAGKSVNNDTYDLVTPFSLGDYA</sequence>
<feature type="compositionally biased region" description="Polar residues" evidence="1">
    <location>
        <begin position="464"/>
        <end position="486"/>
    </location>
</feature>
<proteinExistence type="predicted"/>
<dbReference type="STRING" id="1109443.G4TFS2"/>
<evidence type="ECO:0000313" key="2">
    <source>
        <dbReference type="EMBL" id="CCA70156.1"/>
    </source>
</evidence>
<dbReference type="AlphaFoldDB" id="G4TFS2"/>